<evidence type="ECO:0000256" key="13">
    <source>
        <dbReference type="RuleBase" id="RU363032"/>
    </source>
</evidence>
<evidence type="ECO:0000313" key="18">
    <source>
        <dbReference type="Proteomes" id="UP001400166"/>
    </source>
</evidence>
<reference evidence="17 18" key="1">
    <citation type="submission" date="2024-04" db="EMBL/GenBank/DDBJ databases">
        <title>WGS of bacteria from Torrens River.</title>
        <authorList>
            <person name="Wyrsch E.R."/>
            <person name="Drigo B."/>
        </authorList>
    </citation>
    <scope>NUCLEOTIDE SEQUENCE [LARGE SCALE GENOMIC DNA]</scope>
    <source>
        <strain evidence="17 18">TWI153</strain>
    </source>
</reference>
<evidence type="ECO:0000256" key="7">
    <source>
        <dbReference type="ARBA" id="ARBA00022692"/>
    </source>
</evidence>
<evidence type="ECO:0000313" key="17">
    <source>
        <dbReference type="EMBL" id="MEN5389479.1"/>
    </source>
</evidence>
<dbReference type="InterPro" id="IPR003439">
    <property type="entry name" value="ABC_transporter-like_ATP-bd"/>
</dbReference>
<dbReference type="PANTHER" id="PTHR43166">
    <property type="entry name" value="AMINO ACID IMPORT ATP-BINDING PROTEIN"/>
    <property type="match status" value="1"/>
</dbReference>
<dbReference type="InterPro" id="IPR035906">
    <property type="entry name" value="MetI-like_sf"/>
</dbReference>
<keyword evidence="9" id="KW-0067">ATP-binding</keyword>
<dbReference type="CDD" id="cd03262">
    <property type="entry name" value="ABC_HisP_GlnQ"/>
    <property type="match status" value="1"/>
</dbReference>
<keyword evidence="10" id="KW-0029">Amino-acid transport</keyword>
<sequence length="581" mass="63127">MSTPSTALEGIAARPAPAPALKIVPARHPLQVFGTVLALALILIGLQSVLGNPRWGWGTFAEWFFARPVLEGLGRTLLLTALGTGLGFALGTLLALARVSGSPLLSAVSWGYVWLFRSIPLLVLLLLLNNLGYLYSTIELGVPFTGISLFSYPTTQLIGVFTAAVLGLTLNQAAFSAEVIRGGILSVDHGQYEASAALGLPRGRQVRRIILPQAMRSILPAAFNDVIGLAKSTSVVYVLALPELFYTVQVIYRRNLEVVPLLMVATVWYLVILTVLSLLQRRVEQRFARGQLQRERSVSRVSSPPRVQSDAAQRVASRPRIATQVEAGKGAAVSLHGVGKVFGDQAVLEDVNLDLRAGSVTVLIGPSGAGKSTLLRLINHLERADSGYVTVGGQLIGYRREGDTLYELPEREIRRRRSEVGMVFQGFNLFPHLTALENIIEAPIAVRGVPRAQAERQARTLLERVGLADKADAFPRQLSGGQQQRIAIARALALQPQVLLFDEPTSALDPELVAEVLSVIEELARSGTTLVIVTHELSFARRVADHVVMMDQGRVIEQGTPEALFKRPRQQRTADFLAKTQ</sequence>
<dbReference type="SUPFAM" id="SSF161098">
    <property type="entry name" value="MetI-like"/>
    <property type="match status" value="1"/>
</dbReference>
<evidence type="ECO:0000256" key="10">
    <source>
        <dbReference type="ARBA" id="ARBA00022970"/>
    </source>
</evidence>
<evidence type="ECO:0000256" key="3">
    <source>
        <dbReference type="ARBA" id="ARBA00005417"/>
    </source>
</evidence>
<evidence type="ECO:0000256" key="8">
    <source>
        <dbReference type="ARBA" id="ARBA00022741"/>
    </source>
</evidence>
<accession>A0ABV0C542</accession>
<feature type="transmembrane region" description="Helical" evidence="13">
    <location>
        <begin position="234"/>
        <end position="252"/>
    </location>
</feature>
<feature type="transmembrane region" description="Helical" evidence="13">
    <location>
        <begin position="77"/>
        <end position="97"/>
    </location>
</feature>
<name>A0ABV0C542_9GAMM</name>
<dbReference type="Gene3D" id="1.10.3720.10">
    <property type="entry name" value="MetI-like"/>
    <property type="match status" value="1"/>
</dbReference>
<dbReference type="Gene3D" id="3.40.50.300">
    <property type="entry name" value="P-loop containing nucleotide triphosphate hydrolases"/>
    <property type="match status" value="1"/>
</dbReference>
<feature type="transmembrane region" description="Helical" evidence="13">
    <location>
        <begin position="30"/>
        <end position="50"/>
    </location>
</feature>
<dbReference type="PROSITE" id="PS50928">
    <property type="entry name" value="ABC_TM1"/>
    <property type="match status" value="1"/>
</dbReference>
<dbReference type="NCBIfam" id="TIGR01726">
    <property type="entry name" value="HEQRo_perm_3TM"/>
    <property type="match status" value="1"/>
</dbReference>
<comment type="caution">
    <text evidence="17">The sequence shown here is derived from an EMBL/GenBank/DDBJ whole genome shotgun (WGS) entry which is preliminary data.</text>
</comment>
<dbReference type="PANTHER" id="PTHR43166:SF4">
    <property type="entry name" value="PHOSPHONATES IMPORT ATP-BINDING PROTEIN PHNC"/>
    <property type="match status" value="1"/>
</dbReference>
<keyword evidence="6" id="KW-1003">Cell membrane</keyword>
<evidence type="ECO:0000256" key="6">
    <source>
        <dbReference type="ARBA" id="ARBA00022475"/>
    </source>
</evidence>
<feature type="transmembrane region" description="Helical" evidence="13">
    <location>
        <begin position="149"/>
        <end position="171"/>
    </location>
</feature>
<gene>
    <name evidence="17" type="ORF">ABE587_06540</name>
</gene>
<feature type="transmembrane region" description="Helical" evidence="13">
    <location>
        <begin position="109"/>
        <end position="129"/>
    </location>
</feature>
<dbReference type="SUPFAM" id="SSF52540">
    <property type="entry name" value="P-loop containing nucleoside triphosphate hydrolases"/>
    <property type="match status" value="1"/>
</dbReference>
<evidence type="ECO:0000259" key="16">
    <source>
        <dbReference type="PROSITE" id="PS50928"/>
    </source>
</evidence>
<comment type="subcellular location">
    <subcellularLocation>
        <location evidence="2">Cell inner membrane</location>
        <topology evidence="2">Multi-pass membrane protein</topology>
    </subcellularLocation>
    <subcellularLocation>
        <location evidence="1">Cell inner membrane</location>
        <topology evidence="1">Peripheral membrane protein</topology>
    </subcellularLocation>
    <subcellularLocation>
        <location evidence="13">Cell membrane</location>
        <topology evidence="13">Multi-pass membrane protein</topology>
    </subcellularLocation>
</comment>
<dbReference type="InterPro" id="IPR017871">
    <property type="entry name" value="ABC_transporter-like_CS"/>
</dbReference>
<keyword evidence="5 13" id="KW-0813">Transport</keyword>
<evidence type="ECO:0000256" key="2">
    <source>
        <dbReference type="ARBA" id="ARBA00004429"/>
    </source>
</evidence>
<feature type="domain" description="ABC transporter" evidence="15">
    <location>
        <begin position="333"/>
        <end position="577"/>
    </location>
</feature>
<feature type="transmembrane region" description="Helical" evidence="13">
    <location>
        <begin position="258"/>
        <end position="279"/>
    </location>
</feature>
<dbReference type="Pfam" id="PF00005">
    <property type="entry name" value="ABC_tran"/>
    <property type="match status" value="1"/>
</dbReference>
<evidence type="ECO:0000256" key="11">
    <source>
        <dbReference type="ARBA" id="ARBA00022989"/>
    </source>
</evidence>
<dbReference type="Proteomes" id="UP001400166">
    <property type="component" value="Unassembled WGS sequence"/>
</dbReference>
<dbReference type="InterPro" id="IPR003593">
    <property type="entry name" value="AAA+_ATPase"/>
</dbReference>
<proteinExistence type="inferred from homology"/>
<dbReference type="InterPro" id="IPR050086">
    <property type="entry name" value="MetN_ABC_transporter-like"/>
</dbReference>
<feature type="region of interest" description="Disordered" evidence="14">
    <location>
        <begin position="298"/>
        <end position="319"/>
    </location>
</feature>
<keyword evidence="8" id="KW-0547">Nucleotide-binding</keyword>
<comment type="similarity">
    <text evidence="3">Belongs to the ABC transporter superfamily.</text>
</comment>
<dbReference type="InterPro" id="IPR000515">
    <property type="entry name" value="MetI-like"/>
</dbReference>
<dbReference type="InterPro" id="IPR010065">
    <property type="entry name" value="AA_ABC_transptr_permease_3TM"/>
</dbReference>
<comment type="similarity">
    <text evidence="4">Belongs to the binding-protein-dependent transport system permease family. HisMQ subfamily.</text>
</comment>
<dbReference type="EMBL" id="JBDJOF010000009">
    <property type="protein sequence ID" value="MEN5389479.1"/>
    <property type="molecule type" value="Genomic_DNA"/>
</dbReference>
<evidence type="ECO:0000256" key="1">
    <source>
        <dbReference type="ARBA" id="ARBA00004417"/>
    </source>
</evidence>
<evidence type="ECO:0000256" key="12">
    <source>
        <dbReference type="ARBA" id="ARBA00023136"/>
    </source>
</evidence>
<protein>
    <submittedName>
        <fullName evidence="17">Amino acid ABC transporter permease/ATP-binding protein</fullName>
    </submittedName>
</protein>
<dbReference type="InterPro" id="IPR027417">
    <property type="entry name" value="P-loop_NTPase"/>
</dbReference>
<organism evidence="17 18">
    <name type="scientific">Stenotrophomonas hibiscicola</name>
    <dbReference type="NCBI Taxonomy" id="86189"/>
    <lineage>
        <taxon>Bacteria</taxon>
        <taxon>Pseudomonadati</taxon>
        <taxon>Pseudomonadota</taxon>
        <taxon>Gammaproteobacteria</taxon>
        <taxon>Lysobacterales</taxon>
        <taxon>Lysobacteraceae</taxon>
        <taxon>Stenotrophomonas</taxon>
        <taxon>Stenotrophomonas maltophilia group</taxon>
    </lineage>
</organism>
<evidence type="ECO:0000256" key="4">
    <source>
        <dbReference type="ARBA" id="ARBA00010072"/>
    </source>
</evidence>
<dbReference type="SMART" id="SM00382">
    <property type="entry name" value="AAA"/>
    <property type="match status" value="1"/>
</dbReference>
<dbReference type="PROSITE" id="PS00211">
    <property type="entry name" value="ABC_TRANSPORTER_1"/>
    <property type="match status" value="1"/>
</dbReference>
<keyword evidence="18" id="KW-1185">Reference proteome</keyword>
<dbReference type="Pfam" id="PF00528">
    <property type="entry name" value="BPD_transp_1"/>
    <property type="match status" value="1"/>
</dbReference>
<dbReference type="PROSITE" id="PS50893">
    <property type="entry name" value="ABC_TRANSPORTER_2"/>
    <property type="match status" value="1"/>
</dbReference>
<dbReference type="RefSeq" id="WP_346469511.1">
    <property type="nucleotide sequence ID" value="NZ_JBDJOF010000009.1"/>
</dbReference>
<feature type="domain" description="ABC transmembrane type-1" evidence="16">
    <location>
        <begin position="73"/>
        <end position="280"/>
    </location>
</feature>
<evidence type="ECO:0000256" key="9">
    <source>
        <dbReference type="ARBA" id="ARBA00022840"/>
    </source>
</evidence>
<keyword evidence="7 13" id="KW-0812">Transmembrane</keyword>
<evidence type="ECO:0000256" key="5">
    <source>
        <dbReference type="ARBA" id="ARBA00022448"/>
    </source>
</evidence>
<evidence type="ECO:0000259" key="15">
    <source>
        <dbReference type="PROSITE" id="PS50893"/>
    </source>
</evidence>
<keyword evidence="11 13" id="KW-1133">Transmembrane helix</keyword>
<keyword evidence="12 13" id="KW-0472">Membrane</keyword>
<dbReference type="CDD" id="cd06261">
    <property type="entry name" value="TM_PBP2"/>
    <property type="match status" value="1"/>
</dbReference>
<evidence type="ECO:0000256" key="14">
    <source>
        <dbReference type="SAM" id="MobiDB-lite"/>
    </source>
</evidence>